<dbReference type="PROSITE" id="PS52015">
    <property type="entry name" value="TONB_CTD"/>
    <property type="match status" value="1"/>
</dbReference>
<comment type="caution">
    <text evidence="2">The sequence shown here is derived from an EMBL/GenBank/DDBJ whole genome shotgun (WGS) entry which is preliminary data.</text>
</comment>
<accession>A0A418Q3U1</accession>
<keyword evidence="3" id="KW-1185">Reference proteome</keyword>
<evidence type="ECO:0000313" key="2">
    <source>
        <dbReference type="EMBL" id="RIX32560.1"/>
    </source>
</evidence>
<dbReference type="Pfam" id="PF03544">
    <property type="entry name" value="TonB_C"/>
    <property type="match status" value="1"/>
</dbReference>
<organism evidence="2 3">
    <name type="scientific">Sphingomonas edaphi</name>
    <dbReference type="NCBI Taxonomy" id="2315689"/>
    <lineage>
        <taxon>Bacteria</taxon>
        <taxon>Pseudomonadati</taxon>
        <taxon>Pseudomonadota</taxon>
        <taxon>Alphaproteobacteria</taxon>
        <taxon>Sphingomonadales</taxon>
        <taxon>Sphingomonadaceae</taxon>
        <taxon>Sphingomonas</taxon>
    </lineage>
</organism>
<dbReference type="Gene3D" id="3.30.1150.10">
    <property type="match status" value="1"/>
</dbReference>
<dbReference type="InterPro" id="IPR037682">
    <property type="entry name" value="TonB_C"/>
</dbReference>
<evidence type="ECO:0000313" key="3">
    <source>
        <dbReference type="Proteomes" id="UP000285023"/>
    </source>
</evidence>
<dbReference type="GO" id="GO:0055085">
    <property type="term" value="P:transmembrane transport"/>
    <property type="evidence" value="ECO:0007669"/>
    <property type="project" value="InterPro"/>
</dbReference>
<evidence type="ECO:0000259" key="1">
    <source>
        <dbReference type="PROSITE" id="PS52015"/>
    </source>
</evidence>
<reference evidence="2 3" key="1">
    <citation type="submission" date="2018-09" db="EMBL/GenBank/DDBJ databases">
        <title>Sphingomonas sp. DAC4.</title>
        <authorList>
            <person name="Seo T."/>
        </authorList>
    </citation>
    <scope>NUCLEOTIDE SEQUENCE [LARGE SCALE GENOMIC DNA]</scope>
    <source>
        <strain evidence="2 3">DAC4</strain>
    </source>
</reference>
<proteinExistence type="predicted"/>
<dbReference type="EMBL" id="QXTF01000001">
    <property type="protein sequence ID" value="RIX32560.1"/>
    <property type="molecule type" value="Genomic_DNA"/>
</dbReference>
<sequence>MTSLSRRLVMLAYASTARPGARAGSARTLMVIVAGHAAVLAAVLAAKPELVGMTPFVPIKVIDVRIDPPPPEVGPPQPQANLQPVPIHSRATIPTPIVDNLPSLPIVPLAPGPAINSSGGAIGLEPGAQVVDPPEHAPVRVAAVFRTPESAIKPPYPLSKIRSEEEATLRLRLSIDPRGRVVAVDPVGDADAEFLAAARRHIMQSWRYKPAMEDGIAVASSTVISLSFRLDDASA</sequence>
<dbReference type="Proteomes" id="UP000285023">
    <property type="component" value="Unassembled WGS sequence"/>
</dbReference>
<gene>
    <name evidence="2" type="ORF">D3M59_06420</name>
</gene>
<dbReference type="AlphaFoldDB" id="A0A418Q3U1"/>
<dbReference type="SUPFAM" id="SSF74653">
    <property type="entry name" value="TolA/TonB C-terminal domain"/>
    <property type="match status" value="1"/>
</dbReference>
<feature type="domain" description="TonB C-terminal" evidence="1">
    <location>
        <begin position="141"/>
        <end position="235"/>
    </location>
</feature>
<name>A0A418Q3U1_9SPHN</name>
<protein>
    <recommendedName>
        <fullName evidence="1">TonB C-terminal domain-containing protein</fullName>
    </recommendedName>
</protein>